<proteinExistence type="predicted"/>
<dbReference type="Gene3D" id="1.20.1050.10">
    <property type="match status" value="1"/>
</dbReference>
<dbReference type="Proteomes" id="UP000314987">
    <property type="component" value="Unassembled WGS sequence"/>
</dbReference>
<keyword evidence="2" id="KW-1185">Reference proteome</keyword>
<reference evidence="2" key="1">
    <citation type="submission" date="2018-12" db="EMBL/GenBank/DDBJ databases">
        <authorList>
            <person name="Yazar S."/>
        </authorList>
    </citation>
    <scope>NUCLEOTIDE SEQUENCE [LARGE SCALE GENOMIC DNA]</scope>
</reference>
<reference evidence="1" key="3">
    <citation type="submission" date="2025-09" db="UniProtKB">
        <authorList>
            <consortium name="Ensembl"/>
        </authorList>
    </citation>
    <scope>IDENTIFICATION</scope>
</reference>
<evidence type="ECO:0000313" key="2">
    <source>
        <dbReference type="Proteomes" id="UP000314987"/>
    </source>
</evidence>
<protein>
    <submittedName>
        <fullName evidence="1">Uncharacterized protein</fullName>
    </submittedName>
</protein>
<sequence>VGDALDYDCGACLRTPSWVSVCHWLDSATTQTLEKLKLEYPEGCPRQLNLTQHTAEGSTPVDFLVDDVFDQNQRFEPKGVDGFLNFKDSLAPFEGLSNTATLITSGCFYSSPISVNTDNWGKK</sequence>
<reference evidence="1" key="2">
    <citation type="submission" date="2025-08" db="UniProtKB">
        <authorList>
            <consortium name="Ensembl"/>
        </authorList>
    </citation>
    <scope>IDENTIFICATION</scope>
</reference>
<name>A0A4X2K2X8_VOMUR</name>
<dbReference type="AlphaFoldDB" id="A0A4X2K2X8"/>
<dbReference type="STRING" id="29139.ENSVURP00010003565"/>
<evidence type="ECO:0000313" key="1">
    <source>
        <dbReference type="Ensembl" id="ENSVURP00010003565.1"/>
    </source>
</evidence>
<accession>A0A4X2K2X8</accession>
<dbReference type="Ensembl" id="ENSVURT00010004043.1">
    <property type="protein sequence ID" value="ENSVURP00010003565.1"/>
    <property type="gene ID" value="ENSVURG00010002854.1"/>
</dbReference>
<dbReference type="Gene3D" id="3.40.30.10">
    <property type="entry name" value="Glutaredoxin"/>
    <property type="match status" value="1"/>
</dbReference>
<organism evidence="1 2">
    <name type="scientific">Vombatus ursinus</name>
    <name type="common">Common wombat</name>
    <dbReference type="NCBI Taxonomy" id="29139"/>
    <lineage>
        <taxon>Eukaryota</taxon>
        <taxon>Metazoa</taxon>
        <taxon>Chordata</taxon>
        <taxon>Craniata</taxon>
        <taxon>Vertebrata</taxon>
        <taxon>Euteleostomi</taxon>
        <taxon>Mammalia</taxon>
        <taxon>Metatheria</taxon>
        <taxon>Diprotodontia</taxon>
        <taxon>Vombatidae</taxon>
        <taxon>Vombatus</taxon>
    </lineage>
</organism>